<dbReference type="EMBL" id="JASCXX010000024">
    <property type="protein sequence ID" value="MDI6450734.1"/>
    <property type="molecule type" value="Genomic_DNA"/>
</dbReference>
<keyword evidence="1" id="KW-0732">Signal</keyword>
<dbReference type="SUPFAM" id="SSF54909">
    <property type="entry name" value="Dimeric alpha+beta barrel"/>
    <property type="match status" value="1"/>
</dbReference>
<dbReference type="Pfam" id="PF07876">
    <property type="entry name" value="Dabb"/>
    <property type="match status" value="1"/>
</dbReference>
<evidence type="ECO:0000259" key="2">
    <source>
        <dbReference type="PROSITE" id="PS51502"/>
    </source>
</evidence>
<dbReference type="RefSeq" id="WP_349246145.1">
    <property type="nucleotide sequence ID" value="NZ_JASCXX010000024.1"/>
</dbReference>
<accession>A0AAW6U2K9</accession>
<dbReference type="PROSITE" id="PS51502">
    <property type="entry name" value="S_R_A_B_BARREL"/>
    <property type="match status" value="1"/>
</dbReference>
<protein>
    <submittedName>
        <fullName evidence="3">Dabb family protein</fullName>
    </submittedName>
</protein>
<comment type="caution">
    <text evidence="3">The sequence shown here is derived from an EMBL/GenBank/DDBJ whole genome shotgun (WGS) entry which is preliminary data.</text>
</comment>
<dbReference type="PROSITE" id="PS51257">
    <property type="entry name" value="PROKAR_LIPOPROTEIN"/>
    <property type="match status" value="1"/>
</dbReference>
<proteinExistence type="predicted"/>
<gene>
    <name evidence="3" type="ORF">QJ522_16870</name>
</gene>
<reference evidence="3" key="1">
    <citation type="submission" date="2023-05" db="EMBL/GenBank/DDBJ databases">
        <title>Anaerotaeda fermentans gen. nov., sp. nov., a novel anaerobic planctomycete of the new family within the order Sedimentisphaerales isolated from Taman Peninsula, Russia.</title>
        <authorList>
            <person name="Khomyakova M.A."/>
            <person name="Merkel A.Y."/>
            <person name="Slobodkin A.I."/>
        </authorList>
    </citation>
    <scope>NUCLEOTIDE SEQUENCE</scope>
    <source>
        <strain evidence="3">M17dextr</strain>
    </source>
</reference>
<dbReference type="InterPro" id="IPR011008">
    <property type="entry name" value="Dimeric_a/b-barrel"/>
</dbReference>
<feature type="domain" description="Stress-response A/B barrel" evidence="2">
    <location>
        <begin position="33"/>
        <end position="129"/>
    </location>
</feature>
<name>A0AAW6U2K9_9BACT</name>
<dbReference type="InterPro" id="IPR013097">
    <property type="entry name" value="Dabb"/>
</dbReference>
<sequence length="132" mass="14727">MKYCVMLVVLGIVLATSGCAHSPARCELKPPALAHNVYFALNDPSEAARARLIADCYKYLSGEPGIVAFAAGEVVASHAREVNVRDWDVSLHIVFKSKHDHDLYQNAPDHQTFIDENKANWKSVRVFDTFVR</sequence>
<dbReference type="Gene3D" id="3.30.70.100">
    <property type="match status" value="1"/>
</dbReference>
<dbReference type="Proteomes" id="UP001431776">
    <property type="component" value="Unassembled WGS sequence"/>
</dbReference>
<feature type="chain" id="PRO_5043487850" evidence="1">
    <location>
        <begin position="21"/>
        <end position="132"/>
    </location>
</feature>
<evidence type="ECO:0000256" key="1">
    <source>
        <dbReference type="SAM" id="SignalP"/>
    </source>
</evidence>
<keyword evidence="4" id="KW-1185">Reference proteome</keyword>
<evidence type="ECO:0000313" key="3">
    <source>
        <dbReference type="EMBL" id="MDI6450734.1"/>
    </source>
</evidence>
<feature type="signal peptide" evidence="1">
    <location>
        <begin position="1"/>
        <end position="20"/>
    </location>
</feature>
<dbReference type="AlphaFoldDB" id="A0AAW6U2K9"/>
<organism evidence="3 4">
    <name type="scientific">Anaerobaca lacustris</name>
    <dbReference type="NCBI Taxonomy" id="3044600"/>
    <lineage>
        <taxon>Bacteria</taxon>
        <taxon>Pseudomonadati</taxon>
        <taxon>Planctomycetota</taxon>
        <taxon>Phycisphaerae</taxon>
        <taxon>Sedimentisphaerales</taxon>
        <taxon>Anaerobacaceae</taxon>
        <taxon>Anaerobaca</taxon>
    </lineage>
</organism>
<evidence type="ECO:0000313" key="4">
    <source>
        <dbReference type="Proteomes" id="UP001431776"/>
    </source>
</evidence>
<dbReference type="SMART" id="SM00886">
    <property type="entry name" value="Dabb"/>
    <property type="match status" value="1"/>
</dbReference>